<gene>
    <name evidence="1" type="ORF">WMSIL1_LOCUS3232</name>
</gene>
<name>A0A564Y7F2_HYMDI</name>
<sequence length="172" mass="19347">MTPDADAAAAAAAAAAEVRGSKPRSANFPPRAGVRSLGCLLFNPPHTPHMKATLYANLVHYPYYWSYASLRCNDVSSHYNPWRKRQRQHHKPHLQQGRAFYLLLFTSSPFLSYPSHFTPLHLTVPPPLPHCWHPFFAVVSSLLNFTRACNFVCQCLCVSLSYVLFIHVLSVA</sequence>
<keyword evidence="2" id="KW-1185">Reference proteome</keyword>
<evidence type="ECO:0000313" key="1">
    <source>
        <dbReference type="EMBL" id="VUZ42454.1"/>
    </source>
</evidence>
<accession>A0A564Y7F2</accession>
<evidence type="ECO:0000313" key="2">
    <source>
        <dbReference type="Proteomes" id="UP000321570"/>
    </source>
</evidence>
<reference evidence="1 2" key="1">
    <citation type="submission" date="2019-07" db="EMBL/GenBank/DDBJ databases">
        <authorList>
            <person name="Jastrzebski P J."/>
            <person name="Paukszto L."/>
            <person name="Jastrzebski P J."/>
        </authorList>
    </citation>
    <scope>NUCLEOTIDE SEQUENCE [LARGE SCALE GENOMIC DNA]</scope>
    <source>
        <strain evidence="1 2">WMS-il1</strain>
    </source>
</reference>
<dbReference type="Proteomes" id="UP000321570">
    <property type="component" value="Unassembled WGS sequence"/>
</dbReference>
<dbReference type="EMBL" id="CABIJS010000089">
    <property type="protein sequence ID" value="VUZ42454.1"/>
    <property type="molecule type" value="Genomic_DNA"/>
</dbReference>
<dbReference type="AlphaFoldDB" id="A0A564Y7F2"/>
<proteinExistence type="predicted"/>
<organism evidence="1 2">
    <name type="scientific">Hymenolepis diminuta</name>
    <name type="common">Rat tapeworm</name>
    <dbReference type="NCBI Taxonomy" id="6216"/>
    <lineage>
        <taxon>Eukaryota</taxon>
        <taxon>Metazoa</taxon>
        <taxon>Spiralia</taxon>
        <taxon>Lophotrochozoa</taxon>
        <taxon>Platyhelminthes</taxon>
        <taxon>Cestoda</taxon>
        <taxon>Eucestoda</taxon>
        <taxon>Cyclophyllidea</taxon>
        <taxon>Hymenolepididae</taxon>
        <taxon>Hymenolepis</taxon>
    </lineage>
</organism>
<protein>
    <submittedName>
        <fullName evidence="1">Uncharacterized protein</fullName>
    </submittedName>
</protein>